<comment type="caution">
    <text evidence="1">The sequence shown here is derived from an EMBL/GenBank/DDBJ whole genome shotgun (WGS) entry which is preliminary data.</text>
</comment>
<keyword evidence="2" id="KW-1185">Reference proteome</keyword>
<proteinExistence type="predicted"/>
<dbReference type="Proteomes" id="UP001162164">
    <property type="component" value="Unassembled WGS sequence"/>
</dbReference>
<gene>
    <name evidence="1" type="ORF">NQ317_008746</name>
</gene>
<dbReference type="EMBL" id="JAPWTJ010003118">
    <property type="protein sequence ID" value="KAJ8962412.1"/>
    <property type="molecule type" value="Genomic_DNA"/>
</dbReference>
<sequence>MDIWITYEICITDSNIYMFTDDKIPQKHSYYWRIWTKPHPAKLSVSSRDNESVGWYNRLPRALSTGH</sequence>
<feature type="non-terminal residue" evidence="1">
    <location>
        <position position="67"/>
    </location>
</feature>
<protein>
    <submittedName>
        <fullName evidence="1">Uncharacterized protein</fullName>
    </submittedName>
</protein>
<name>A0ABQ9IRS5_9CUCU</name>
<evidence type="ECO:0000313" key="2">
    <source>
        <dbReference type="Proteomes" id="UP001162164"/>
    </source>
</evidence>
<evidence type="ECO:0000313" key="1">
    <source>
        <dbReference type="EMBL" id="KAJ8962412.1"/>
    </source>
</evidence>
<organism evidence="1 2">
    <name type="scientific">Molorchus minor</name>
    <dbReference type="NCBI Taxonomy" id="1323400"/>
    <lineage>
        <taxon>Eukaryota</taxon>
        <taxon>Metazoa</taxon>
        <taxon>Ecdysozoa</taxon>
        <taxon>Arthropoda</taxon>
        <taxon>Hexapoda</taxon>
        <taxon>Insecta</taxon>
        <taxon>Pterygota</taxon>
        <taxon>Neoptera</taxon>
        <taxon>Endopterygota</taxon>
        <taxon>Coleoptera</taxon>
        <taxon>Polyphaga</taxon>
        <taxon>Cucujiformia</taxon>
        <taxon>Chrysomeloidea</taxon>
        <taxon>Cerambycidae</taxon>
        <taxon>Lamiinae</taxon>
        <taxon>Monochamini</taxon>
        <taxon>Molorchus</taxon>
    </lineage>
</organism>
<reference evidence="1" key="1">
    <citation type="journal article" date="2023" name="Insect Mol. Biol.">
        <title>Genome sequencing provides insights into the evolution of gene families encoding plant cell wall-degrading enzymes in longhorned beetles.</title>
        <authorList>
            <person name="Shin N.R."/>
            <person name="Okamura Y."/>
            <person name="Kirsch R."/>
            <person name="Pauchet Y."/>
        </authorList>
    </citation>
    <scope>NUCLEOTIDE SEQUENCE</scope>
    <source>
        <strain evidence="1">MMC_N1</strain>
    </source>
</reference>
<accession>A0ABQ9IRS5</accession>